<feature type="binding site" evidence="16">
    <location>
        <position position="282"/>
    </location>
    <ligand>
        <name>ATP</name>
        <dbReference type="ChEBI" id="CHEBI:30616"/>
    </ligand>
</feature>
<name>A0A6A4SXR3_SCOMX</name>
<proteinExistence type="inferred from homology"/>
<evidence type="ECO:0000256" key="13">
    <source>
        <dbReference type="ARBA" id="ARBA00052123"/>
    </source>
</evidence>
<feature type="binding site" evidence="16">
    <location>
        <position position="402"/>
    </location>
    <ligand>
        <name>ATP</name>
        <dbReference type="ChEBI" id="CHEBI:30616"/>
    </ligand>
</feature>
<evidence type="ECO:0000256" key="5">
    <source>
        <dbReference type="ARBA" id="ARBA00020821"/>
    </source>
</evidence>
<comment type="catalytic activity">
    <reaction evidence="13">
        <text>gamma-L-glutamyl-(2S)-2-aminobutanoate + glycine + ATP = ophthalmate + ADP + phosphate + H(+)</text>
        <dbReference type="Rhea" id="RHEA:72075"/>
        <dbReference type="ChEBI" id="CHEBI:15378"/>
        <dbReference type="ChEBI" id="CHEBI:30616"/>
        <dbReference type="ChEBI" id="CHEBI:43474"/>
        <dbReference type="ChEBI" id="CHEBI:57305"/>
        <dbReference type="ChEBI" id="CHEBI:189406"/>
        <dbReference type="ChEBI" id="CHEBI:189750"/>
        <dbReference type="ChEBI" id="CHEBI:456216"/>
    </reaction>
    <physiologicalReaction direction="left-to-right" evidence="13">
        <dbReference type="Rhea" id="RHEA:72076"/>
    </physiologicalReaction>
</comment>
<evidence type="ECO:0000256" key="4">
    <source>
        <dbReference type="ARBA" id="ARBA00012214"/>
    </source>
</evidence>
<feature type="binding site" evidence="16">
    <location>
        <position position="427"/>
    </location>
    <ligand>
        <name>substrate</name>
    </ligand>
</feature>
<dbReference type="EC" id="6.3.2.3" evidence="4 15"/>
<dbReference type="Gene3D" id="1.10.1080.10">
    <property type="entry name" value="Glutathione Synthetase, Chain A, domain 3"/>
    <property type="match status" value="2"/>
</dbReference>
<dbReference type="InterPro" id="IPR037013">
    <property type="entry name" value="GSH-S_sub-bd_sf"/>
</dbReference>
<protein>
    <recommendedName>
        <fullName evidence="5 15">Glutathione synthetase</fullName>
        <shortName evidence="15">GSH-S</shortName>
        <ecNumber evidence="4 15">6.3.2.3</ecNumber>
    </recommendedName>
</protein>
<dbReference type="PIRSF" id="PIRSF001558">
    <property type="entry name" value="GSHase"/>
    <property type="match status" value="1"/>
</dbReference>
<dbReference type="UniPathway" id="UPA00142">
    <property type="reaction ID" value="UER00210"/>
</dbReference>
<keyword evidence="8 15" id="KW-0479">Metal-binding</keyword>
<evidence type="ECO:0000256" key="10">
    <source>
        <dbReference type="ARBA" id="ARBA00022840"/>
    </source>
</evidence>
<evidence type="ECO:0000256" key="12">
    <source>
        <dbReference type="ARBA" id="ARBA00048871"/>
    </source>
</evidence>
<evidence type="ECO:0000256" key="9">
    <source>
        <dbReference type="ARBA" id="ARBA00022741"/>
    </source>
</evidence>
<keyword evidence="10 15" id="KW-0067">ATP-binding</keyword>
<evidence type="ECO:0000313" key="19">
    <source>
        <dbReference type="EMBL" id="KAF0036640.1"/>
    </source>
</evidence>
<dbReference type="Pfam" id="PF03917">
    <property type="entry name" value="GSH_synth_ATP"/>
    <property type="match status" value="1"/>
</dbReference>
<dbReference type="PANTHER" id="PTHR11130">
    <property type="entry name" value="GLUTATHIONE SYNTHETASE"/>
    <property type="match status" value="1"/>
</dbReference>
<feature type="binding site" evidence="16">
    <location>
        <position position="159"/>
    </location>
    <ligand>
        <name>ATP</name>
        <dbReference type="ChEBI" id="CHEBI:30616"/>
    </ligand>
</feature>
<dbReference type="EMBL" id="VEVO01000010">
    <property type="protein sequence ID" value="KAF0036640.1"/>
    <property type="molecule type" value="Genomic_DNA"/>
</dbReference>
<feature type="binding site" evidence="16">
    <location>
        <position position="435"/>
    </location>
    <ligand>
        <name>ATP</name>
        <dbReference type="ChEBI" id="CHEBI:30616"/>
    </ligand>
</feature>
<dbReference type="SUPFAM" id="SSF56059">
    <property type="entry name" value="Glutathione synthetase ATP-binding domain-like"/>
    <property type="match status" value="1"/>
</dbReference>
<evidence type="ECO:0000256" key="8">
    <source>
        <dbReference type="ARBA" id="ARBA00022723"/>
    </source>
</evidence>
<evidence type="ECO:0000256" key="6">
    <source>
        <dbReference type="ARBA" id="ARBA00022598"/>
    </source>
</evidence>
<evidence type="ECO:0000256" key="1">
    <source>
        <dbReference type="ARBA" id="ARBA00004965"/>
    </source>
</evidence>
<feature type="domain" description="Glutathione synthase substrate-binding" evidence="18">
    <location>
        <begin position="180"/>
        <end position="279"/>
    </location>
</feature>
<dbReference type="Proteomes" id="UP000438429">
    <property type="component" value="Unassembled WGS sequence"/>
</dbReference>
<accession>A0A6A4SXR3</accession>
<dbReference type="InterPro" id="IPR005615">
    <property type="entry name" value="Glutathione_synthase"/>
</dbReference>
<evidence type="ECO:0000256" key="3">
    <source>
        <dbReference type="ARBA" id="ARBA00011738"/>
    </source>
</evidence>
<dbReference type="InterPro" id="IPR004887">
    <property type="entry name" value="GSH_synth_subst-bd"/>
</dbReference>
<comment type="subunit">
    <text evidence="3">Homodimer.</text>
</comment>
<keyword evidence="7 15" id="KW-0317">Glutathione biosynthesis</keyword>
<comment type="catalytic activity">
    <reaction evidence="12">
        <text>gamma-L-glutamyl-L-cysteine + glycine + ATP = glutathione + ADP + phosphate + H(+)</text>
        <dbReference type="Rhea" id="RHEA:13557"/>
        <dbReference type="ChEBI" id="CHEBI:15378"/>
        <dbReference type="ChEBI" id="CHEBI:30616"/>
        <dbReference type="ChEBI" id="CHEBI:43474"/>
        <dbReference type="ChEBI" id="CHEBI:57305"/>
        <dbReference type="ChEBI" id="CHEBI:57925"/>
        <dbReference type="ChEBI" id="CHEBI:58173"/>
        <dbReference type="ChEBI" id="CHEBI:456216"/>
        <dbReference type="EC" id="6.3.2.3"/>
    </reaction>
    <physiologicalReaction direction="left-to-right" evidence="12">
        <dbReference type="Rhea" id="RHEA:13558"/>
    </physiologicalReaction>
</comment>
<dbReference type="FunFam" id="3.30.1490.50:FF:000001">
    <property type="entry name" value="Glutathione synthetase"/>
    <property type="match status" value="1"/>
</dbReference>
<comment type="cofactor">
    <cofactor evidence="15 17">
        <name>Mg(2+)</name>
        <dbReference type="ChEBI" id="CHEBI:18420"/>
    </cofactor>
    <text evidence="15 17">Binds 1 Mg(2+) ion per subunit.</text>
</comment>
<dbReference type="GO" id="GO:0000287">
    <property type="term" value="F:magnesium ion binding"/>
    <property type="evidence" value="ECO:0007669"/>
    <property type="project" value="UniProtKB-UniRule"/>
</dbReference>
<dbReference type="FunFam" id="3.40.50.1760:FF:000001">
    <property type="entry name" value="Glutathione synthetase"/>
    <property type="match status" value="1"/>
</dbReference>
<evidence type="ECO:0000256" key="14">
    <source>
        <dbReference type="ARBA" id="ARBA00059746"/>
    </source>
</evidence>
<evidence type="ECO:0000256" key="11">
    <source>
        <dbReference type="ARBA" id="ARBA00022842"/>
    </source>
</evidence>
<dbReference type="GO" id="GO:0005524">
    <property type="term" value="F:ATP binding"/>
    <property type="evidence" value="ECO:0007669"/>
    <property type="project" value="UniProtKB-UniRule"/>
</dbReference>
<evidence type="ECO:0000313" key="20">
    <source>
        <dbReference type="Proteomes" id="UP000438429"/>
    </source>
</evidence>
<keyword evidence="9 15" id="KW-0547">Nucleotide-binding</keyword>
<dbReference type="Gene3D" id="3.30.1490.50">
    <property type="match status" value="1"/>
</dbReference>
<dbReference type="NCBIfam" id="TIGR01986">
    <property type="entry name" value="glut_syn_euk"/>
    <property type="match status" value="1"/>
</dbReference>
<evidence type="ECO:0000256" key="17">
    <source>
        <dbReference type="PIRSR" id="PIRSR001558-2"/>
    </source>
</evidence>
<dbReference type="Gene3D" id="3.40.50.1760">
    <property type="entry name" value="Glutathione synthase, substrate-binding domain superfamily, eukaryotic"/>
    <property type="match status" value="1"/>
</dbReference>
<feature type="binding site" evidence="16">
    <location>
        <position position="140"/>
    </location>
    <ligand>
        <name>substrate</name>
    </ligand>
</feature>
<feature type="binding site" evidence="17">
    <location>
        <position position="159"/>
    </location>
    <ligand>
        <name>Mg(2+)</name>
        <dbReference type="ChEBI" id="CHEBI:18420"/>
    </ligand>
</feature>
<dbReference type="Gene3D" id="3.30.470.20">
    <property type="entry name" value="ATP-grasp fold, B domain"/>
    <property type="match status" value="1"/>
</dbReference>
<organism evidence="19 20">
    <name type="scientific">Scophthalmus maximus</name>
    <name type="common">Turbot</name>
    <name type="synonym">Psetta maxima</name>
    <dbReference type="NCBI Taxonomy" id="52904"/>
    <lineage>
        <taxon>Eukaryota</taxon>
        <taxon>Metazoa</taxon>
        <taxon>Chordata</taxon>
        <taxon>Craniata</taxon>
        <taxon>Vertebrata</taxon>
        <taxon>Euteleostomi</taxon>
        <taxon>Actinopterygii</taxon>
        <taxon>Neopterygii</taxon>
        <taxon>Teleostei</taxon>
        <taxon>Neoteleostei</taxon>
        <taxon>Acanthomorphata</taxon>
        <taxon>Carangaria</taxon>
        <taxon>Pleuronectiformes</taxon>
        <taxon>Pleuronectoidei</taxon>
        <taxon>Scophthalmidae</taxon>
        <taxon>Scophthalmus</taxon>
    </lineage>
</organism>
<gene>
    <name evidence="19" type="ORF">F2P81_011952</name>
</gene>
<feature type="binding site" evidence="16">
    <location>
        <position position="429"/>
    </location>
    <ligand>
        <name>ATP</name>
        <dbReference type="ChEBI" id="CHEBI:30616"/>
    </ligand>
</feature>
<evidence type="ECO:0000259" key="18">
    <source>
        <dbReference type="Pfam" id="PF03199"/>
    </source>
</evidence>
<comment type="caution">
    <text evidence="19">The sequence shown here is derived from an EMBL/GenBank/DDBJ whole genome shotgun (WGS) entry which is preliminary data.</text>
</comment>
<comment type="pathway">
    <text evidence="1 15">Sulfur metabolism; glutathione biosynthesis; glutathione from L-cysteine and L-glutamate: step 2/2.</text>
</comment>
<evidence type="ECO:0000256" key="15">
    <source>
        <dbReference type="PIRNR" id="PIRNR001558"/>
    </source>
</evidence>
<evidence type="ECO:0000256" key="7">
    <source>
        <dbReference type="ARBA" id="ARBA00022684"/>
    </source>
</evidence>
<dbReference type="InterPro" id="IPR014042">
    <property type="entry name" value="Glutathione_synthase_a-hlx"/>
</dbReference>
<dbReference type="Pfam" id="PF03199">
    <property type="entry name" value="GSH_synthase"/>
    <property type="match status" value="1"/>
</dbReference>
<feature type="binding site" evidence="16">
    <location>
        <position position="196"/>
    </location>
    <ligand>
        <name>substrate</name>
    </ligand>
</feature>
<sequence>MFASRQDNMDIEYEHRTIHYVFLRTIHQGLLPRYSDIQNELKPFLSDYAISDEALIRQIVTYVPVSLFPTPMPKAVFFQALALQTHYNTLVDKISQDPDFLQDALASTIAVDDFTARLFRIHQEILKEGRSQNIVLGLNRSDYMLDQREDGTSSLKQIEINTFAASLGGLSSRMPDLHRAVVMFLVEDNSRNIFDQRYVECELWKRNIPTTRKRFDNVFTTGSLDQDKRLFVHDLEVGVVYFRHGYMPQHYLSEKCWDARLLIERSLAVKCPDISTHLAGTKKVQQVLAKPGVLEKFFPDQPQVAEQIRATFAGLYTLEMGPEGDKTIARALTSPDRFVLNPQRKGGGNNMYGSEICDVLEEIKESTERMAYILMDKILPTPSKNYLLIQDSPLQITNCLSELGAFGAYVRRGKEMVINECVGHLLRTKSSEQLEGHVLVGLAVLDNPLPI</sequence>
<evidence type="ECO:0000256" key="16">
    <source>
        <dbReference type="PIRSR" id="PIRSR001558-1"/>
    </source>
</evidence>
<dbReference type="InterPro" id="IPR014709">
    <property type="entry name" value="Glutathione_synthase_C_euk"/>
</dbReference>
<reference evidence="19 20" key="1">
    <citation type="submission" date="2019-06" db="EMBL/GenBank/DDBJ databases">
        <title>Draft genomes of female and male turbot (Scophthalmus maximus).</title>
        <authorList>
            <person name="Xu H."/>
            <person name="Xu X.-W."/>
            <person name="Shao C."/>
            <person name="Chen S."/>
        </authorList>
    </citation>
    <scope>NUCLEOTIDE SEQUENCE [LARGE SCALE GENOMIC DNA]</scope>
    <source>
        <strain evidence="19">Ysfricsl-2016a</strain>
        <tissue evidence="19">Blood</tissue>
    </source>
</reference>
<comment type="function">
    <text evidence="14">Catalyzes the production of glutathione from gamma-glutamylcysteine and glycine in an ATP-dependent manner. Glutathione (gamma-glutamylcysteinylglycine, GSH) is the most abundant intracellular thiol in living aerobic cells and is required for numerous processes including the protection of cells against oxidative damage, amino acid transport, the detoxification of foreign compounds, the maintenance of protein sulfhydryl groups in a reduced state and acts as a cofactor for a number of enzymes. Participates in ophthalmate biosynthesis in hepatocytes.</text>
</comment>
<dbReference type="GO" id="GO:0004363">
    <property type="term" value="F:glutathione synthase activity"/>
    <property type="evidence" value="ECO:0007669"/>
    <property type="project" value="UniProtKB-UniRule"/>
</dbReference>
<comment type="similarity">
    <text evidence="2 15">Belongs to the eukaryotic GSH synthase family.</text>
</comment>
<keyword evidence="6 15" id="KW-0436">Ligase</keyword>
<feature type="binding site" evidence="16">
    <location>
        <position position="352"/>
    </location>
    <ligand>
        <name>ATP</name>
        <dbReference type="ChEBI" id="CHEBI:30616"/>
    </ligand>
</feature>
<dbReference type="PANTHER" id="PTHR11130:SF0">
    <property type="entry name" value="GLUTATHIONE SYNTHETASE"/>
    <property type="match status" value="1"/>
</dbReference>
<dbReference type="GO" id="GO:0005829">
    <property type="term" value="C:cytosol"/>
    <property type="evidence" value="ECO:0007669"/>
    <property type="project" value="TreeGrafter"/>
</dbReference>
<keyword evidence="11 15" id="KW-0460">Magnesium</keyword>
<dbReference type="AlphaFoldDB" id="A0A6A4SXR3"/>
<feature type="binding site" evidence="17">
    <location>
        <position position="161"/>
    </location>
    <ligand>
        <name>Mg(2+)</name>
        <dbReference type="ChEBI" id="CHEBI:18420"/>
    </ligand>
</feature>
<feature type="binding site" evidence="16">
    <location>
        <begin position="375"/>
        <end position="378"/>
    </location>
    <ligand>
        <name>ATP</name>
        <dbReference type="ChEBI" id="CHEBI:30616"/>
    </ligand>
</feature>
<dbReference type="GO" id="GO:0043295">
    <property type="term" value="F:glutathione binding"/>
    <property type="evidence" value="ECO:0007669"/>
    <property type="project" value="UniProtKB-UniRule"/>
</dbReference>
<evidence type="ECO:0000256" key="2">
    <source>
        <dbReference type="ARBA" id="ARBA00010385"/>
    </source>
</evidence>